<evidence type="ECO:0000256" key="7">
    <source>
        <dbReference type="ARBA" id="ARBA00023136"/>
    </source>
</evidence>
<evidence type="ECO:0000256" key="11">
    <source>
        <dbReference type="SAM" id="MobiDB-lite"/>
    </source>
</evidence>
<gene>
    <name evidence="14" type="ORF">E1298_28910</name>
</gene>
<protein>
    <recommendedName>
        <fullName evidence="10">Regulator of SigK</fullName>
    </recommendedName>
    <alternativeName>
        <fullName evidence="9">Sigma-K anti-sigma factor RskA</fullName>
    </alternativeName>
</protein>
<name>A0A4R5B373_9ACTN</name>
<dbReference type="GO" id="GO:0005886">
    <property type="term" value="C:plasma membrane"/>
    <property type="evidence" value="ECO:0007669"/>
    <property type="project" value="UniProtKB-SubCell"/>
</dbReference>
<keyword evidence="7 12" id="KW-0472">Membrane</keyword>
<comment type="caution">
    <text evidence="14">The sequence shown here is derived from an EMBL/GenBank/DDBJ whole genome shotgun (WGS) entry which is preliminary data.</text>
</comment>
<dbReference type="RefSeq" id="WP_131898761.1">
    <property type="nucleotide sequence ID" value="NZ_SMKU01000188.1"/>
</dbReference>
<keyword evidence="8" id="KW-0804">Transcription</keyword>
<dbReference type="Pfam" id="PF10099">
    <property type="entry name" value="RskA_C"/>
    <property type="match status" value="1"/>
</dbReference>
<dbReference type="InterPro" id="IPR051474">
    <property type="entry name" value="Anti-sigma-K/W_factor"/>
</dbReference>
<dbReference type="GO" id="GO:0006417">
    <property type="term" value="P:regulation of translation"/>
    <property type="evidence" value="ECO:0007669"/>
    <property type="project" value="TreeGrafter"/>
</dbReference>
<keyword evidence="3" id="KW-1003">Cell membrane</keyword>
<feature type="compositionally biased region" description="Basic and acidic residues" evidence="11">
    <location>
        <begin position="82"/>
        <end position="98"/>
    </location>
</feature>
<dbReference type="InterPro" id="IPR041916">
    <property type="entry name" value="Anti_sigma_zinc_sf"/>
</dbReference>
<sequence>MRADVHALAGAYALDAVDDAGERRLFEAHLARCEACAAELREFAATAAWLGMAVAERPPSGLRGRVLARIPHVRQLPPARATGRDPGTEPDRKAERRADRKAKRRADRKAERGRARGAGRVSGGLRISPRRTRRWRWAGVLVAACLAVAASAGVVVRERERAQRAEAAYGDVASVLSAPDARSASGRATGGGTVTVVASAARGRAVVAAWGLRGLPSSRVYQVWLIGPDGPRSAGLLPGRSGPLPTGPWRDSDRVGLTVEPAGGSARPTSAPIVLLTAR</sequence>
<keyword evidence="6" id="KW-0805">Transcription regulation</keyword>
<evidence type="ECO:0000256" key="6">
    <source>
        <dbReference type="ARBA" id="ARBA00023015"/>
    </source>
</evidence>
<comment type="subcellular location">
    <subcellularLocation>
        <location evidence="2">Cell membrane</location>
    </subcellularLocation>
    <subcellularLocation>
        <location evidence="1">Membrane</location>
        <topology evidence="1">Single-pass membrane protein</topology>
    </subcellularLocation>
</comment>
<evidence type="ECO:0000256" key="3">
    <source>
        <dbReference type="ARBA" id="ARBA00022475"/>
    </source>
</evidence>
<dbReference type="InterPro" id="IPR018764">
    <property type="entry name" value="RskA_C"/>
</dbReference>
<dbReference type="OrthoDB" id="153510at2"/>
<evidence type="ECO:0000256" key="8">
    <source>
        <dbReference type="ARBA" id="ARBA00023163"/>
    </source>
</evidence>
<keyword evidence="15" id="KW-1185">Reference proteome</keyword>
<evidence type="ECO:0000313" key="14">
    <source>
        <dbReference type="EMBL" id="TDD78960.1"/>
    </source>
</evidence>
<reference evidence="14 15" key="1">
    <citation type="submission" date="2019-03" db="EMBL/GenBank/DDBJ databases">
        <title>Draft genome sequences of novel Actinobacteria.</title>
        <authorList>
            <person name="Sahin N."/>
            <person name="Ay H."/>
            <person name="Saygin H."/>
        </authorList>
    </citation>
    <scope>NUCLEOTIDE SEQUENCE [LARGE SCALE GENOMIC DNA]</scope>
    <source>
        <strain evidence="14 15">H3C3</strain>
    </source>
</reference>
<evidence type="ECO:0000259" key="13">
    <source>
        <dbReference type="Pfam" id="PF10099"/>
    </source>
</evidence>
<accession>A0A4R5B373</accession>
<feature type="transmembrane region" description="Helical" evidence="12">
    <location>
        <begin position="135"/>
        <end position="156"/>
    </location>
</feature>
<keyword evidence="4 12" id="KW-0812">Transmembrane</keyword>
<evidence type="ECO:0000256" key="2">
    <source>
        <dbReference type="ARBA" id="ARBA00004236"/>
    </source>
</evidence>
<dbReference type="GO" id="GO:0016989">
    <property type="term" value="F:sigma factor antagonist activity"/>
    <property type="evidence" value="ECO:0007669"/>
    <property type="project" value="TreeGrafter"/>
</dbReference>
<keyword evidence="5 12" id="KW-1133">Transmembrane helix</keyword>
<dbReference type="Gene3D" id="1.10.10.1320">
    <property type="entry name" value="Anti-sigma factor, zinc-finger domain"/>
    <property type="match status" value="1"/>
</dbReference>
<organism evidence="14 15">
    <name type="scientific">Actinomadura rubrisoli</name>
    <dbReference type="NCBI Taxonomy" id="2530368"/>
    <lineage>
        <taxon>Bacteria</taxon>
        <taxon>Bacillati</taxon>
        <taxon>Actinomycetota</taxon>
        <taxon>Actinomycetes</taxon>
        <taxon>Streptosporangiales</taxon>
        <taxon>Thermomonosporaceae</taxon>
        <taxon>Actinomadura</taxon>
    </lineage>
</organism>
<evidence type="ECO:0000256" key="1">
    <source>
        <dbReference type="ARBA" id="ARBA00004167"/>
    </source>
</evidence>
<dbReference type="AlphaFoldDB" id="A0A4R5B373"/>
<evidence type="ECO:0000256" key="9">
    <source>
        <dbReference type="ARBA" id="ARBA00029829"/>
    </source>
</evidence>
<feature type="domain" description="Anti-sigma K factor RskA C-terminal" evidence="13">
    <location>
        <begin position="141"/>
        <end position="273"/>
    </location>
</feature>
<dbReference type="PANTHER" id="PTHR37461:SF1">
    <property type="entry name" value="ANTI-SIGMA-K FACTOR RSKA"/>
    <property type="match status" value="1"/>
</dbReference>
<dbReference type="Proteomes" id="UP000294513">
    <property type="component" value="Unassembled WGS sequence"/>
</dbReference>
<feature type="region of interest" description="Disordered" evidence="11">
    <location>
        <begin position="73"/>
        <end position="125"/>
    </location>
</feature>
<dbReference type="EMBL" id="SMKU01000188">
    <property type="protein sequence ID" value="TDD78960.1"/>
    <property type="molecule type" value="Genomic_DNA"/>
</dbReference>
<dbReference type="PANTHER" id="PTHR37461">
    <property type="entry name" value="ANTI-SIGMA-K FACTOR RSKA"/>
    <property type="match status" value="1"/>
</dbReference>
<evidence type="ECO:0000256" key="5">
    <source>
        <dbReference type="ARBA" id="ARBA00022989"/>
    </source>
</evidence>
<evidence type="ECO:0000256" key="10">
    <source>
        <dbReference type="ARBA" id="ARBA00030803"/>
    </source>
</evidence>
<proteinExistence type="predicted"/>
<evidence type="ECO:0000256" key="4">
    <source>
        <dbReference type="ARBA" id="ARBA00022692"/>
    </source>
</evidence>
<evidence type="ECO:0000256" key="12">
    <source>
        <dbReference type="SAM" id="Phobius"/>
    </source>
</evidence>
<evidence type="ECO:0000313" key="15">
    <source>
        <dbReference type="Proteomes" id="UP000294513"/>
    </source>
</evidence>